<protein>
    <recommendedName>
        <fullName evidence="1">HNH domain-containing protein</fullName>
    </recommendedName>
</protein>
<evidence type="ECO:0000313" key="5">
    <source>
        <dbReference type="Proteomes" id="UP000484547"/>
    </source>
</evidence>
<evidence type="ECO:0000313" key="3">
    <source>
        <dbReference type="EMBL" id="MTU04775.1"/>
    </source>
</evidence>
<dbReference type="EMBL" id="WNBW01000011">
    <property type="protein sequence ID" value="MTU04775.1"/>
    <property type="molecule type" value="Genomic_DNA"/>
</dbReference>
<dbReference type="OrthoDB" id="9811997at2"/>
<feature type="domain" description="HNH" evidence="1">
    <location>
        <begin position="30"/>
        <end position="73"/>
    </location>
</feature>
<dbReference type="Proteomes" id="UP000484547">
    <property type="component" value="Unassembled WGS sequence"/>
</dbReference>
<organism evidence="2 5">
    <name type="scientific">Phascolarctobacterium faecium</name>
    <dbReference type="NCBI Taxonomy" id="33025"/>
    <lineage>
        <taxon>Bacteria</taxon>
        <taxon>Bacillati</taxon>
        <taxon>Bacillota</taxon>
        <taxon>Negativicutes</taxon>
        <taxon>Acidaminococcales</taxon>
        <taxon>Acidaminococcaceae</taxon>
        <taxon>Phascolarctobacterium</taxon>
    </lineage>
</organism>
<evidence type="ECO:0000259" key="1">
    <source>
        <dbReference type="Pfam" id="PF01844"/>
    </source>
</evidence>
<accession>A0A7X2XH56</accession>
<dbReference type="GO" id="GO:0004519">
    <property type="term" value="F:endonuclease activity"/>
    <property type="evidence" value="ECO:0007669"/>
    <property type="project" value="InterPro"/>
</dbReference>
<evidence type="ECO:0000313" key="4">
    <source>
        <dbReference type="Proteomes" id="UP000443070"/>
    </source>
</evidence>
<comment type="caution">
    <text evidence="2">The sequence shown here is derived from an EMBL/GenBank/DDBJ whole genome shotgun (WGS) entry which is preliminary data.</text>
</comment>
<dbReference type="Proteomes" id="UP000443070">
    <property type="component" value="Unassembled WGS sequence"/>
</dbReference>
<sequence>MIPKVKRIRLKGVALKKLCEAVYDRDSGLCVNCSRFVEPGVKPHHEPLKSQGGQDRLEDMAMLCNDCHYLRHNAAEGVVIGQKVKAYLSTKYDHQE</sequence>
<proteinExistence type="predicted"/>
<dbReference type="Pfam" id="PF01844">
    <property type="entry name" value="HNH"/>
    <property type="match status" value="1"/>
</dbReference>
<dbReference type="EMBL" id="WNBM01000010">
    <property type="protein sequence ID" value="MTT76644.1"/>
    <property type="molecule type" value="Genomic_DNA"/>
</dbReference>
<dbReference type="GO" id="GO:0008270">
    <property type="term" value="F:zinc ion binding"/>
    <property type="evidence" value="ECO:0007669"/>
    <property type="project" value="InterPro"/>
</dbReference>
<dbReference type="InterPro" id="IPR002711">
    <property type="entry name" value="HNH"/>
</dbReference>
<dbReference type="RefSeq" id="WP_149955664.1">
    <property type="nucleotide sequence ID" value="NZ_WNBG01000011.1"/>
</dbReference>
<gene>
    <name evidence="2" type="ORF">GMD11_10255</name>
    <name evidence="3" type="ORF">GMD18_10245</name>
</gene>
<dbReference type="GO" id="GO:0003676">
    <property type="term" value="F:nucleic acid binding"/>
    <property type="evidence" value="ECO:0007669"/>
    <property type="project" value="InterPro"/>
</dbReference>
<dbReference type="AlphaFoldDB" id="A0A7X2XH56"/>
<reference evidence="4 5" key="1">
    <citation type="journal article" date="2019" name="Nat. Med.">
        <title>A library of human gut bacterial isolates paired with longitudinal multiomics data enables mechanistic microbiome research.</title>
        <authorList>
            <person name="Poyet M."/>
            <person name="Groussin M."/>
            <person name="Gibbons S.M."/>
            <person name="Avila-Pacheco J."/>
            <person name="Jiang X."/>
            <person name="Kearney S.M."/>
            <person name="Perrotta A.R."/>
            <person name="Berdy B."/>
            <person name="Zhao S."/>
            <person name="Lieberman T.D."/>
            <person name="Swanson P.K."/>
            <person name="Smith M."/>
            <person name="Roesemann S."/>
            <person name="Alexander J.E."/>
            <person name="Rich S.A."/>
            <person name="Livny J."/>
            <person name="Vlamakis H."/>
            <person name="Clish C."/>
            <person name="Bullock K."/>
            <person name="Deik A."/>
            <person name="Scott J."/>
            <person name="Pierce K.A."/>
            <person name="Xavier R.J."/>
            <person name="Alm E.J."/>
        </authorList>
    </citation>
    <scope>NUCLEOTIDE SEQUENCE [LARGE SCALE GENOMIC DNA]</scope>
    <source>
        <strain evidence="2 5">BIOML-A13</strain>
        <strain evidence="3 4">BIOML-A3</strain>
    </source>
</reference>
<name>A0A7X2XH56_9FIRM</name>
<keyword evidence="4" id="KW-1185">Reference proteome</keyword>
<evidence type="ECO:0000313" key="2">
    <source>
        <dbReference type="EMBL" id="MTT76644.1"/>
    </source>
</evidence>